<dbReference type="InterPro" id="IPR003890">
    <property type="entry name" value="MIF4G-like_typ-3"/>
</dbReference>
<dbReference type="SUPFAM" id="SSF48371">
    <property type="entry name" value="ARM repeat"/>
    <property type="match status" value="2"/>
</dbReference>
<organism evidence="6 7">
    <name type="scientific">Candidozyma auris</name>
    <name type="common">Yeast</name>
    <name type="synonym">Candida auris</name>
    <dbReference type="NCBI Taxonomy" id="498019"/>
    <lineage>
        <taxon>Eukaryota</taxon>
        <taxon>Fungi</taxon>
        <taxon>Dikarya</taxon>
        <taxon>Ascomycota</taxon>
        <taxon>Saccharomycotina</taxon>
        <taxon>Pichiomycetes</taxon>
        <taxon>Metschnikowiaceae</taxon>
        <taxon>Candidozyma</taxon>
    </lineage>
</organism>
<evidence type="ECO:0000256" key="3">
    <source>
        <dbReference type="SAM" id="MobiDB-lite"/>
    </source>
</evidence>
<dbReference type="GO" id="GO:0035145">
    <property type="term" value="C:exon-exon junction complex"/>
    <property type="evidence" value="ECO:0007669"/>
    <property type="project" value="TreeGrafter"/>
</dbReference>
<feature type="domain" description="MIF4G" evidence="4">
    <location>
        <begin position="620"/>
        <end position="779"/>
    </location>
</feature>
<dbReference type="InterPro" id="IPR016024">
    <property type="entry name" value="ARM-type_fold"/>
</dbReference>
<feature type="region of interest" description="Disordered" evidence="3">
    <location>
        <begin position="805"/>
        <end position="879"/>
    </location>
</feature>
<keyword evidence="2" id="KW-0963">Cytoplasm</keyword>
<dbReference type="GO" id="GO:0003723">
    <property type="term" value="F:RNA binding"/>
    <property type="evidence" value="ECO:0007669"/>
    <property type="project" value="InterPro"/>
</dbReference>
<dbReference type="VEuPathDB" id="FungiDB:CJJ07_002107"/>
<dbReference type="AlphaFoldDB" id="A0A0L0NXT7"/>
<evidence type="ECO:0000256" key="1">
    <source>
        <dbReference type="ARBA" id="ARBA00004496"/>
    </source>
</evidence>
<comment type="subcellular location">
    <subcellularLocation>
        <location evidence="1">Cytoplasm</location>
    </subcellularLocation>
</comment>
<dbReference type="Pfam" id="PF04050">
    <property type="entry name" value="Upf2"/>
    <property type="match status" value="1"/>
</dbReference>
<name>A0A0L0NXT7_CANAR</name>
<dbReference type="EMBL" id="LGST01000031">
    <property type="protein sequence ID" value="KND98803.1"/>
    <property type="molecule type" value="Genomic_DNA"/>
</dbReference>
<dbReference type="PANTHER" id="PTHR12839">
    <property type="entry name" value="NONSENSE-MEDIATED MRNA DECAY PROTEIN 2 UP-FRAMESHIFT SUPPRESSOR 2"/>
    <property type="match status" value="1"/>
</dbReference>
<dbReference type="VEuPathDB" id="FungiDB:CJI97_004331"/>
<proteinExistence type="predicted"/>
<protein>
    <submittedName>
        <fullName evidence="6">Uncharacterized protein</fullName>
    </submittedName>
</protein>
<dbReference type="GO" id="GO:0005737">
    <property type="term" value="C:cytoplasm"/>
    <property type="evidence" value="ECO:0007669"/>
    <property type="project" value="UniProtKB-SubCell"/>
</dbReference>
<dbReference type="VEuPathDB" id="FungiDB:CJJ09_005149"/>
<feature type="compositionally biased region" description="Basic and acidic residues" evidence="3">
    <location>
        <begin position="850"/>
        <end position="861"/>
    </location>
</feature>
<accession>A0A0L0NXT7</accession>
<evidence type="ECO:0000313" key="6">
    <source>
        <dbReference type="EMBL" id="KND98803.1"/>
    </source>
</evidence>
<dbReference type="VEuPathDB" id="FungiDB:B9J08_004268"/>
<evidence type="ECO:0000259" key="4">
    <source>
        <dbReference type="Pfam" id="PF02854"/>
    </source>
</evidence>
<dbReference type="VEuPathDB" id="FungiDB:CJI96_0005292"/>
<dbReference type="Proteomes" id="UP000037122">
    <property type="component" value="Unassembled WGS sequence"/>
</dbReference>
<dbReference type="GO" id="GO:0000184">
    <property type="term" value="P:nuclear-transcribed mRNA catabolic process, nonsense-mediated decay"/>
    <property type="evidence" value="ECO:0007669"/>
    <property type="project" value="InterPro"/>
</dbReference>
<feature type="compositionally biased region" description="Acidic residues" evidence="3">
    <location>
        <begin position="810"/>
        <end position="849"/>
    </location>
</feature>
<evidence type="ECO:0000256" key="2">
    <source>
        <dbReference type="ARBA" id="ARBA00022490"/>
    </source>
</evidence>
<evidence type="ECO:0000313" key="7">
    <source>
        <dbReference type="Proteomes" id="UP000037122"/>
    </source>
</evidence>
<comment type="caution">
    <text evidence="6">The sequence shown here is derived from an EMBL/GenBank/DDBJ whole genome shotgun (WGS) entry which is preliminary data.</text>
</comment>
<reference evidence="7" key="1">
    <citation type="journal article" date="2015" name="BMC Genomics">
        <title>Draft genome of a commonly misdiagnosed multidrug resistant pathogen Candida auris.</title>
        <authorList>
            <person name="Chatterjee S."/>
            <person name="Alampalli S.V."/>
            <person name="Nageshan R.K."/>
            <person name="Chettiar S.T."/>
            <person name="Joshi S."/>
            <person name="Tatu U.S."/>
        </authorList>
    </citation>
    <scope>NUCLEOTIDE SEQUENCE [LARGE SCALE GENOMIC DNA]</scope>
    <source>
        <strain evidence="7">6684</strain>
    </source>
</reference>
<evidence type="ECO:0000259" key="5">
    <source>
        <dbReference type="Pfam" id="PF04050"/>
    </source>
</evidence>
<dbReference type="Gene3D" id="1.25.40.180">
    <property type="match status" value="2"/>
</dbReference>
<dbReference type="PANTHER" id="PTHR12839:SF7">
    <property type="entry name" value="REGULATOR OF NONSENSE TRANSCRIPTS 2"/>
    <property type="match status" value="1"/>
</dbReference>
<dbReference type="VEuPathDB" id="FungiDB:QG37_04713"/>
<sequence length="1015" mass="116242">MSNDHLRYLELRELNERAWAGEVVFKLAGKQDLSLKKNTGFVKKLKSSFNADQYKQILKDVETLSLEKYLTEIVGPAFEGTLKVSKNDDIMAAVEIINALHQRLNLLFTPSYLSHVVNAIVEKEQLDLAVKQRLLLKLITELFLTGVATSLRQCDSELLSTSALKLASKSPNDFILVPLLKDVLSYQFPKAHALPVMISWLKRYAFLLKEENRTQIPDSCLNTLQQICSMYFDKVVGLLKSLHREKTKLELSNKKAMIRTGRVLEEREQELKELTQVLEALDHGCPTLAELLNKEMPPIDVSVQTKNNESDVIVKASHEEETKGWWEDQRERNFYKKVPNYESVVASEGPKLKKKEYAKLSEGEIVNRFLEKLELSTTEEDIDKLTAELHTFIPSNKATHNRILRFFLEVKKVDNVNLFARFLKINESFFPDLITELIDALDRGFRSQIYGDIINFKNLYFFIELIKFNLIPTHVVFHKIRRLTLNIEGTNNADILLIFYERCGKFLLLESEYQETTREMLALLSKQSKSSRLSVNEKLSLRNMFLIVNSFTATKIKVKATTAEMTPLQDFVSQMLKNVLLDRKLYKQAWLLGKIKFKYSADARDTFVSIYLRPEELGLDKLDMYAKLLKHLGTQGKVLAPLIVDALTEKVIRGLELNDYRQNLARVAQIRFFVALYKNKVLSFRCIIDLLFKIVTWGHPNNLPLPGSTLDIDPYDNYFRIGLCCTLLNNISFSKVEQAGLLTGSTKSLEGFLTFLQYYILTKKKPLPREIHFAVEEVYSKTFIPPARDDPSRALSLLQNFNSQSKEPVIEEETIIDDSENDAVEFSSDDDESGMNTEEELRSDDETSDDESHKDASGDITREDEDSDDEDDHEDEDEGLVDELVEDTAEEEEEDHAPWARKIEVTEEDKKFADTIDAGIRDALQESLNLSQSKSRGTFRIPAPSTLAGTQNEAVNNTCGVLPNGSVKFSFLSRKNNVKEMHLPSDNQFVDRVVREQAAQKANRDKIIRLINNME</sequence>
<dbReference type="InterPro" id="IPR007193">
    <property type="entry name" value="Upf2/Nmd2_C"/>
</dbReference>
<gene>
    <name evidence="6" type="ORF">QG37_04713</name>
</gene>
<feature type="domain" description="Up-frameshift suppressor 2 C-terminal" evidence="5">
    <location>
        <begin position="894"/>
        <end position="1011"/>
    </location>
</feature>
<feature type="compositionally biased region" description="Acidic residues" evidence="3">
    <location>
        <begin position="862"/>
        <end position="879"/>
    </location>
</feature>
<dbReference type="InterPro" id="IPR039762">
    <property type="entry name" value="Nmd2/UPF2"/>
</dbReference>
<dbReference type="Pfam" id="PF02854">
    <property type="entry name" value="MIF4G"/>
    <property type="match status" value="1"/>
</dbReference>